<dbReference type="SMART" id="SM01043">
    <property type="entry name" value="BTAD"/>
    <property type="match status" value="1"/>
</dbReference>
<dbReference type="PANTHER" id="PTHR47691">
    <property type="entry name" value="REGULATOR-RELATED"/>
    <property type="match status" value="1"/>
</dbReference>
<dbReference type="Pfam" id="PF03704">
    <property type="entry name" value="BTAD"/>
    <property type="match status" value="1"/>
</dbReference>
<dbReference type="Gene3D" id="1.25.40.10">
    <property type="entry name" value="Tetratricopeptide repeat domain"/>
    <property type="match status" value="2"/>
</dbReference>
<feature type="region of interest" description="Disordered" evidence="5">
    <location>
        <begin position="707"/>
        <end position="746"/>
    </location>
</feature>
<feature type="compositionally biased region" description="Low complexity" evidence="5">
    <location>
        <begin position="709"/>
        <end position="719"/>
    </location>
</feature>
<dbReference type="InterPro" id="IPR005158">
    <property type="entry name" value="BTAD"/>
</dbReference>
<dbReference type="Gene3D" id="1.10.10.10">
    <property type="entry name" value="Winged helix-like DNA-binding domain superfamily/Winged helix DNA-binding domain"/>
    <property type="match status" value="1"/>
</dbReference>
<dbReference type="Proteomes" id="UP001592528">
    <property type="component" value="Unassembled WGS sequence"/>
</dbReference>
<dbReference type="InterPro" id="IPR001867">
    <property type="entry name" value="OmpR/PhoB-type_DNA-bd"/>
</dbReference>
<dbReference type="PANTHER" id="PTHR47691:SF3">
    <property type="entry name" value="HTH-TYPE TRANSCRIPTIONAL REGULATOR RV0890C-RELATED"/>
    <property type="match status" value="1"/>
</dbReference>
<dbReference type="Pfam" id="PF13191">
    <property type="entry name" value="AAA_16"/>
    <property type="match status" value="1"/>
</dbReference>
<evidence type="ECO:0000256" key="3">
    <source>
        <dbReference type="ARBA" id="ARBA00023125"/>
    </source>
</evidence>
<feature type="DNA-binding region" description="OmpR/PhoB-type" evidence="4">
    <location>
        <begin position="1"/>
        <end position="90"/>
    </location>
</feature>
<dbReference type="Pfam" id="PF25872">
    <property type="entry name" value="HTH_77"/>
    <property type="match status" value="1"/>
</dbReference>
<comment type="similarity">
    <text evidence="1">Belongs to the AfsR/DnrI/RedD regulatory family.</text>
</comment>
<evidence type="ECO:0000256" key="1">
    <source>
        <dbReference type="ARBA" id="ARBA00005820"/>
    </source>
</evidence>
<dbReference type="InterPro" id="IPR011990">
    <property type="entry name" value="TPR-like_helical_dom_sf"/>
</dbReference>
<keyword evidence="2" id="KW-0902">Two-component regulatory system</keyword>
<evidence type="ECO:0000313" key="8">
    <source>
        <dbReference type="Proteomes" id="UP001592528"/>
    </source>
</evidence>
<evidence type="ECO:0000256" key="4">
    <source>
        <dbReference type="PROSITE-ProRule" id="PRU01091"/>
    </source>
</evidence>
<dbReference type="InterPro" id="IPR041664">
    <property type="entry name" value="AAA_16"/>
</dbReference>
<dbReference type="SUPFAM" id="SSF48452">
    <property type="entry name" value="TPR-like"/>
    <property type="match status" value="2"/>
</dbReference>
<protein>
    <submittedName>
        <fullName evidence="7">BTAD domain-containing putative transcriptional regulator</fullName>
    </submittedName>
</protein>
<dbReference type="Gene3D" id="3.40.50.300">
    <property type="entry name" value="P-loop containing nucleotide triphosphate hydrolases"/>
    <property type="match status" value="1"/>
</dbReference>
<dbReference type="CDD" id="cd15831">
    <property type="entry name" value="BTAD"/>
    <property type="match status" value="1"/>
</dbReference>
<dbReference type="InterPro" id="IPR036388">
    <property type="entry name" value="WH-like_DNA-bd_sf"/>
</dbReference>
<dbReference type="InterPro" id="IPR058852">
    <property type="entry name" value="HTH_77"/>
</dbReference>
<proteinExistence type="inferred from homology"/>
<name>A0ABV6UFS6_9ACTN</name>
<gene>
    <name evidence="7" type="ORF">ACEZDJ_03215</name>
</gene>
<evidence type="ECO:0000256" key="2">
    <source>
        <dbReference type="ARBA" id="ARBA00023012"/>
    </source>
</evidence>
<dbReference type="InterPro" id="IPR016032">
    <property type="entry name" value="Sig_transdc_resp-reg_C-effctor"/>
</dbReference>
<accession>A0ABV6UFS6</accession>
<dbReference type="Pfam" id="PF00486">
    <property type="entry name" value="Trans_reg_C"/>
    <property type="match status" value="1"/>
</dbReference>
<comment type="caution">
    <text evidence="7">The sequence shown here is derived from an EMBL/GenBank/DDBJ whole genome shotgun (WGS) entry which is preliminary data.</text>
</comment>
<dbReference type="InterPro" id="IPR027417">
    <property type="entry name" value="P-loop_NTPase"/>
</dbReference>
<evidence type="ECO:0000256" key="5">
    <source>
        <dbReference type="SAM" id="MobiDB-lite"/>
    </source>
</evidence>
<evidence type="ECO:0000259" key="6">
    <source>
        <dbReference type="PROSITE" id="PS51755"/>
    </source>
</evidence>
<keyword evidence="3 4" id="KW-0238">DNA-binding</keyword>
<feature type="compositionally biased region" description="Pro residues" evidence="5">
    <location>
        <begin position="720"/>
        <end position="745"/>
    </location>
</feature>
<dbReference type="SUPFAM" id="SSF46894">
    <property type="entry name" value="C-terminal effector domain of the bipartite response regulators"/>
    <property type="match status" value="1"/>
</dbReference>
<dbReference type="SMART" id="SM00862">
    <property type="entry name" value="Trans_reg_C"/>
    <property type="match status" value="1"/>
</dbReference>
<feature type="compositionally biased region" description="Pro residues" evidence="5">
    <location>
        <begin position="227"/>
        <end position="243"/>
    </location>
</feature>
<dbReference type="EMBL" id="JBHEZZ010000001">
    <property type="protein sequence ID" value="MFC1400294.1"/>
    <property type="molecule type" value="Genomic_DNA"/>
</dbReference>
<organism evidence="7 8">
    <name type="scientific">Streptacidiphilus cavernicola</name>
    <dbReference type="NCBI Taxonomy" id="3342716"/>
    <lineage>
        <taxon>Bacteria</taxon>
        <taxon>Bacillati</taxon>
        <taxon>Actinomycetota</taxon>
        <taxon>Actinomycetes</taxon>
        <taxon>Kitasatosporales</taxon>
        <taxon>Streptomycetaceae</taxon>
        <taxon>Streptacidiphilus</taxon>
    </lineage>
</organism>
<reference evidence="7 8" key="1">
    <citation type="submission" date="2024-09" db="EMBL/GenBank/DDBJ databases">
        <authorList>
            <person name="Lee S.D."/>
        </authorList>
    </citation>
    <scope>NUCLEOTIDE SEQUENCE [LARGE SCALE GENOMIC DNA]</scope>
    <source>
        <strain evidence="7 8">N1-5</strain>
    </source>
</reference>
<feature type="region of interest" description="Disordered" evidence="5">
    <location>
        <begin position="226"/>
        <end position="249"/>
    </location>
</feature>
<dbReference type="SUPFAM" id="SSF52540">
    <property type="entry name" value="P-loop containing nucleoside triphosphate hydrolases"/>
    <property type="match status" value="1"/>
</dbReference>
<sequence length="1135" mass="122342">MQYGVLGTTQALRDDGTEVPLGGQRLRALLAALVLRGGRAVPAWALIEEIWGEQPPADPQDALQTLVARLRRALGADQLVSAADGYRLTGHRSDLRRFEELAAAADTDSLRAALALWRGPALADLPTRTDAAARCEAQRDAVRLRLLAEELALGNPAGVLAELAELIERQPLDEPLRALQLRALHRAGRTPEALLGYQDFRRRLAEELGTDPGPELRALHLELLAPAPGPVPTPAPTPPPERAPAPQAARTNLRPRMTSFVGRDTDLAALRSALASRRLLTLIGPGGSGKTRLAQQAAEARAGDFPDGVWMVELAPLDDPQAVTGAVLSALGLRATQLHVGSKTDPLAAELLSGPLGSAPEAETPLRQLLDHCAQRRLLLVLDNCEHLVQPAAELAERLITGCPGVTVLATSREPLGVPGEAVVPVDPLPDPAALRLLAERGAAARPGFDPADPAQDPEACAEICRRLDGLPLAIELAAARLRALTPRQLADRLDGRFQLLGGGTGSRTLLPRQQTLRAVVDWSWDLLDKPERTLLARLSVFAGGWTLEAVEEICADDSLPREEAVALLASLVDKSLVQVSLRTADGRGPRYRMLETIHEYARERLAEQPADEEAEMTRRHLVWARELARTTDPLLRGGEQLGALALLEAEHDNLRAALRRAVAGGEQQEALCLVLSLAWFWTLRDFQEEARNWVAAVAAIYPDEPAAELSGPSSQGPPSQEPLPQGPLPQEPLPQGPLDLPPPWSAELQDEAVRGLRVLQLVSLGSEFGRMPTQPQQQAVAAMLTGYRPELPQSARLPVLYRVQLAMQSGLMNELHPGIDDLVESCRLHDRPWELAYALQLRCKLRNDQSGQRVPAEADAAESLGLFTRLGDRWGMAEALAGQSETAGMIGDYGTAARCAREAIELAESVGADQSIPILQVRLGDALLGAGSPEEGEHWLRLGVESSHSHGPFGQGAGFYGAVVLAALRAQQGRFAEARGFLEPLLPPFSDNSLASMLGGMLDCFLGWIDAMEGRPEEGRQRLRRGLASILDHPMASFVDETFALLMAPTSAYILLACHRASLGRAEHPELRAIRLLGAHDSRIPLTAVHHLARPMLAETADELRRIVGDEAYEAARAEGAALDTDGIVALLRD</sequence>
<keyword evidence="8" id="KW-1185">Reference proteome</keyword>
<feature type="domain" description="OmpR/PhoB-type" evidence="6">
    <location>
        <begin position="1"/>
        <end position="90"/>
    </location>
</feature>
<evidence type="ECO:0000313" key="7">
    <source>
        <dbReference type="EMBL" id="MFC1400294.1"/>
    </source>
</evidence>
<dbReference type="PROSITE" id="PS51755">
    <property type="entry name" value="OMPR_PHOB"/>
    <property type="match status" value="1"/>
</dbReference>
<dbReference type="RefSeq" id="WP_037594459.1">
    <property type="nucleotide sequence ID" value="NZ_JBHEZZ010000001.1"/>
</dbReference>